<dbReference type="GeneID" id="90940931"/>
<protein>
    <submittedName>
        <fullName evidence="2">DUF6083 domain-containing protein</fullName>
    </submittedName>
</protein>
<dbReference type="Pfam" id="PF19561">
    <property type="entry name" value="DUF6083"/>
    <property type="match status" value="1"/>
</dbReference>
<gene>
    <name evidence="2" type="ORF">P7W03_02865</name>
</gene>
<dbReference type="RefSeq" id="WP_306691549.1">
    <property type="nucleotide sequence ID" value="NZ_CP121271.1"/>
</dbReference>
<organism evidence="2 3">
    <name type="scientific">Streptomyces rochei</name>
    <name type="common">Streptomyces parvullus</name>
    <dbReference type="NCBI Taxonomy" id="1928"/>
    <lineage>
        <taxon>Bacteria</taxon>
        <taxon>Bacillati</taxon>
        <taxon>Actinomycetota</taxon>
        <taxon>Actinomycetes</taxon>
        <taxon>Kitasatosporales</taxon>
        <taxon>Streptomycetaceae</taxon>
        <taxon>Streptomyces</taxon>
        <taxon>Streptomyces rochei group</taxon>
    </lineage>
</organism>
<dbReference type="InterPro" id="IPR045729">
    <property type="entry name" value="DUF6083"/>
</dbReference>
<feature type="region of interest" description="Disordered" evidence="1">
    <location>
        <begin position="1"/>
        <end position="54"/>
    </location>
</feature>
<evidence type="ECO:0000256" key="1">
    <source>
        <dbReference type="SAM" id="MobiDB-lite"/>
    </source>
</evidence>
<feature type="compositionally biased region" description="Basic and acidic residues" evidence="1">
    <location>
        <begin position="1"/>
        <end position="10"/>
    </location>
</feature>
<evidence type="ECO:0000313" key="2">
    <source>
        <dbReference type="EMBL" id="WMC84558.1"/>
    </source>
</evidence>
<name>A0AAX3ZDY6_STRRO</name>
<proteinExistence type="predicted"/>
<accession>A0AAX3ZDY6</accession>
<dbReference type="AlphaFoldDB" id="A0AAX3ZDY6"/>
<reference evidence="2" key="1">
    <citation type="submission" date="2023-03" db="EMBL/GenBank/DDBJ databases">
        <title>Borrelidin-producing and root-colonizing Streptomyces rochei is a potent biopesticide for soil-borne oomycete-caused plant diseases.</title>
        <authorList>
            <person name="Zhou D."/>
            <person name="Wang X."/>
            <person name="Navarro-Munoz J.C."/>
            <person name="Li W."/>
            <person name="Li J."/>
            <person name="Jiu M."/>
            <person name="Deng S."/>
            <person name="Ye Y."/>
            <person name="Daly P."/>
            <person name="Wei L."/>
        </authorList>
    </citation>
    <scope>NUCLEOTIDE SEQUENCE</scope>
    <source>
        <strain evidence="2">JK1</strain>
    </source>
</reference>
<dbReference type="Proteomes" id="UP001231701">
    <property type="component" value="Chromosome"/>
</dbReference>
<dbReference type="EMBL" id="CP121271">
    <property type="protein sequence ID" value="WMC84558.1"/>
    <property type="molecule type" value="Genomic_DNA"/>
</dbReference>
<sequence>MADTHEREPHLFPLPGPDSSRQPPADAARPWEGVDRTQAAQDGATGPEPPAPPVCPHCGLTGERRLTYTGRHVLLEPLLTVPAHLVPGGHRWYVDADGRAWNGGLGEPPPGSACRIPHRLACPGLSLDDIEPWRWLAAVRAENTRRATRQACEDDFRGALPDAG</sequence>
<evidence type="ECO:0000313" key="3">
    <source>
        <dbReference type="Proteomes" id="UP001231701"/>
    </source>
</evidence>